<proteinExistence type="predicted"/>
<dbReference type="SUPFAM" id="SSF50037">
    <property type="entry name" value="C-terminal domain of transcriptional repressors"/>
    <property type="match status" value="1"/>
</dbReference>
<accession>A0A1X1ELY4</accession>
<dbReference type="PANTHER" id="PTHR42954:SF2">
    <property type="entry name" value="FE(2+) TRANSPORT PROTEIN A"/>
    <property type="match status" value="1"/>
</dbReference>
<evidence type="ECO:0000256" key="1">
    <source>
        <dbReference type="ARBA" id="ARBA00023004"/>
    </source>
</evidence>
<gene>
    <name evidence="3" type="ORF">HA50_25315</name>
</gene>
<dbReference type="InterPro" id="IPR038157">
    <property type="entry name" value="FeoA_core_dom"/>
</dbReference>
<sequence>MQIKTNRVYRIAGYKSPINPAWRQKLLAMGMIPGALIEVIRVAPMGDPVQIRTRRISLAVRQQDLAAILLEEMTA</sequence>
<reference evidence="3 4" key="1">
    <citation type="journal article" date="2017" name="Antonie Van Leeuwenhoek">
        <title>Phylogenomic resolution of the bacterial genus Pantoea and its relationship with Erwinia and Tatumella.</title>
        <authorList>
            <person name="Palmer M."/>
            <person name="Steenkamp E.T."/>
            <person name="Coetzee M.P."/>
            <person name="Chan W.Y."/>
            <person name="van Zyl E."/>
            <person name="De Maayer P."/>
            <person name="Coutinho T.A."/>
            <person name="Blom J."/>
            <person name="Smits T.H."/>
            <person name="Duffy B."/>
            <person name="Venter S.N."/>
        </authorList>
    </citation>
    <scope>NUCLEOTIDE SEQUENCE [LARGE SCALE GENOMIC DNA]</scope>
    <source>
        <strain evidence="3 4">LMG 2657</strain>
    </source>
</reference>
<dbReference type="PANTHER" id="PTHR42954">
    <property type="entry name" value="FE(2+) TRANSPORT PROTEIN A"/>
    <property type="match status" value="1"/>
</dbReference>
<dbReference type="SMART" id="SM00899">
    <property type="entry name" value="FeoA"/>
    <property type="match status" value="1"/>
</dbReference>
<comment type="caution">
    <text evidence="3">The sequence shown here is derived from an EMBL/GenBank/DDBJ whole genome shotgun (WGS) entry which is preliminary data.</text>
</comment>
<keyword evidence="1" id="KW-0408">Iron</keyword>
<evidence type="ECO:0000313" key="3">
    <source>
        <dbReference type="EMBL" id="ORM89911.1"/>
    </source>
</evidence>
<dbReference type="Proteomes" id="UP000193749">
    <property type="component" value="Unassembled WGS sequence"/>
</dbReference>
<dbReference type="NCBIfam" id="NF007106">
    <property type="entry name" value="PRK09555.1"/>
    <property type="match status" value="1"/>
</dbReference>
<dbReference type="RefSeq" id="WP_084879625.1">
    <property type="nucleotide sequence ID" value="NZ_JAGGMY010000006.1"/>
</dbReference>
<name>A0A1X1ELY4_PANCY</name>
<dbReference type="InterPro" id="IPR008988">
    <property type="entry name" value="Transcriptional_repressor_C"/>
</dbReference>
<dbReference type="EMBL" id="MLJI01000002">
    <property type="protein sequence ID" value="ORM89911.1"/>
    <property type="molecule type" value="Genomic_DNA"/>
</dbReference>
<dbReference type="AlphaFoldDB" id="A0A1X1ELY4"/>
<evidence type="ECO:0000313" key="4">
    <source>
        <dbReference type="Proteomes" id="UP000193749"/>
    </source>
</evidence>
<feature type="domain" description="Ferrous iron transporter FeoA-like" evidence="2">
    <location>
        <begin position="1"/>
        <end position="72"/>
    </location>
</feature>
<protein>
    <submittedName>
        <fullName evidence="3">Iron transporter</fullName>
    </submittedName>
</protein>
<evidence type="ECO:0000259" key="2">
    <source>
        <dbReference type="SMART" id="SM00899"/>
    </source>
</evidence>
<dbReference type="STRING" id="55209.HA50_25315"/>
<dbReference type="OrthoDB" id="9811076at2"/>
<dbReference type="Gene3D" id="2.30.30.90">
    <property type="match status" value="1"/>
</dbReference>
<keyword evidence="4" id="KW-1185">Reference proteome</keyword>
<dbReference type="GO" id="GO:0046914">
    <property type="term" value="F:transition metal ion binding"/>
    <property type="evidence" value="ECO:0007669"/>
    <property type="project" value="InterPro"/>
</dbReference>
<dbReference type="InterPro" id="IPR052713">
    <property type="entry name" value="FeoA"/>
</dbReference>
<dbReference type="Pfam" id="PF04023">
    <property type="entry name" value="FeoA"/>
    <property type="match status" value="1"/>
</dbReference>
<organism evidence="3 4">
    <name type="scientific">Pantoea cypripedii</name>
    <name type="common">Pectobacterium cypripedii</name>
    <name type="synonym">Erwinia cypripedii</name>
    <dbReference type="NCBI Taxonomy" id="55209"/>
    <lineage>
        <taxon>Bacteria</taxon>
        <taxon>Pseudomonadati</taxon>
        <taxon>Pseudomonadota</taxon>
        <taxon>Gammaproteobacteria</taxon>
        <taxon>Enterobacterales</taxon>
        <taxon>Erwiniaceae</taxon>
        <taxon>Pantoea</taxon>
    </lineage>
</organism>
<dbReference type="InterPro" id="IPR007167">
    <property type="entry name" value="Fe-transptr_FeoA-like"/>
</dbReference>